<protein>
    <submittedName>
        <fullName evidence="1">CoA transferase</fullName>
    </submittedName>
</protein>
<dbReference type="Pfam" id="PF02515">
    <property type="entry name" value="CoA_transf_3"/>
    <property type="match status" value="1"/>
</dbReference>
<evidence type="ECO:0000313" key="1">
    <source>
        <dbReference type="EMBL" id="USG67646.1"/>
    </source>
</evidence>
<name>A0ABY4WSR7_9BACL</name>
<dbReference type="GO" id="GO:0016740">
    <property type="term" value="F:transferase activity"/>
    <property type="evidence" value="ECO:0007669"/>
    <property type="project" value="UniProtKB-KW"/>
</dbReference>
<gene>
    <name evidence="1" type="ORF">NDK47_10360</name>
</gene>
<dbReference type="InterPro" id="IPR023606">
    <property type="entry name" value="CoA-Trfase_III_dom_1_sf"/>
</dbReference>
<dbReference type="PANTHER" id="PTHR48228:SF5">
    <property type="entry name" value="ALPHA-METHYLACYL-COA RACEMASE"/>
    <property type="match status" value="1"/>
</dbReference>
<dbReference type="Gene3D" id="3.40.50.10540">
    <property type="entry name" value="Crotonobetainyl-coa:carnitine coa-transferase, domain 1"/>
    <property type="match status" value="1"/>
</dbReference>
<dbReference type="RefSeq" id="WP_251874745.1">
    <property type="nucleotide sequence ID" value="NZ_CP098755.1"/>
</dbReference>
<organism evidence="1 2">
    <name type="scientific">Brevibacillus ruminantium</name>
    <dbReference type="NCBI Taxonomy" id="2950604"/>
    <lineage>
        <taxon>Bacteria</taxon>
        <taxon>Bacillati</taxon>
        <taxon>Bacillota</taxon>
        <taxon>Bacilli</taxon>
        <taxon>Bacillales</taxon>
        <taxon>Paenibacillaceae</taxon>
        <taxon>Brevibacillus</taxon>
    </lineage>
</organism>
<accession>A0ABY4WSR7</accession>
<reference evidence="1" key="1">
    <citation type="submission" date="2022-06" db="EMBL/GenBank/DDBJ databases">
        <title>Genome sequencing of Brevibacillus sp. BB3-R1.</title>
        <authorList>
            <person name="Heo J."/>
            <person name="Lee D."/>
            <person name="Won M."/>
            <person name="Han B.-H."/>
            <person name="Hong S.-B."/>
            <person name="Kwon S.-W."/>
        </authorList>
    </citation>
    <scope>NUCLEOTIDE SEQUENCE</scope>
    <source>
        <strain evidence="1">BB3-R1</strain>
    </source>
</reference>
<dbReference type="EMBL" id="CP098755">
    <property type="protein sequence ID" value="USG67646.1"/>
    <property type="molecule type" value="Genomic_DNA"/>
</dbReference>
<dbReference type="InterPro" id="IPR050509">
    <property type="entry name" value="CoA-transferase_III"/>
</dbReference>
<keyword evidence="2" id="KW-1185">Reference proteome</keyword>
<dbReference type="InterPro" id="IPR044855">
    <property type="entry name" value="CoA-Trfase_III_dom3_sf"/>
</dbReference>
<dbReference type="InterPro" id="IPR003673">
    <property type="entry name" value="CoA-Trfase_fam_III"/>
</dbReference>
<evidence type="ECO:0000313" key="2">
    <source>
        <dbReference type="Proteomes" id="UP001056500"/>
    </source>
</evidence>
<dbReference type="Proteomes" id="UP001056500">
    <property type="component" value="Chromosome"/>
</dbReference>
<dbReference type="PANTHER" id="PTHR48228">
    <property type="entry name" value="SUCCINYL-COA--D-CITRAMALATE COA-TRANSFERASE"/>
    <property type="match status" value="1"/>
</dbReference>
<dbReference type="SUPFAM" id="SSF89796">
    <property type="entry name" value="CoA-transferase family III (CaiB/BaiF)"/>
    <property type="match status" value="1"/>
</dbReference>
<keyword evidence="1" id="KW-0808">Transferase</keyword>
<proteinExistence type="predicted"/>
<sequence>MLAGITVVDFSRHLPGPFCTMRLADLGAEVMKVETHPSGDPGRTMGPRVGKTGALFLSTGRNKQSIALNLRTSEGKELAFALASQADVVVESFRPGVMKLLGLDYESISEQHPSTIYCSLTGYGQSGSMQQLGGHDLNFQAVSGLLSAIRDEEGRPVVSEVPIADYACGLYAAEQICAALVKRFRTGQGSYLDISAVDALAPWMGMHALFAGIGEEEREVARFFKGHLAYQIFETADGKYVALAALEEKFWLNFCRAVGREDWEGLHGARKEDFPEVFEELKALFLSRIQAEWNELGSEVDCCLTAVEEMDTWLSSTYVKSRQVAVPLPLGEAVLTWQIHSGQESLMRHESSAAPPPVYGAHTREVLTAKLGLSPAELNRLEKNGVIPIG</sequence>
<dbReference type="Gene3D" id="3.30.1540.10">
    <property type="entry name" value="formyl-coa transferase, domain 3"/>
    <property type="match status" value="1"/>
</dbReference>